<gene>
    <name evidence="1" type="ORF">PNEJI1_000228</name>
</gene>
<organism evidence="2">
    <name type="scientific">Pneumocystis jirovecii</name>
    <name type="common">Human pneumocystis pneumonia agent</name>
    <dbReference type="NCBI Taxonomy" id="42068"/>
    <lineage>
        <taxon>Eukaryota</taxon>
        <taxon>Fungi</taxon>
        <taxon>Dikarya</taxon>
        <taxon>Ascomycota</taxon>
        <taxon>Taphrinomycotina</taxon>
        <taxon>Pneumocystomycetes</taxon>
        <taxon>Pneumocystaceae</taxon>
        <taxon>Pneumocystis</taxon>
    </lineage>
</organism>
<protein>
    <submittedName>
        <fullName evidence="1">Uncharacterized protein</fullName>
    </submittedName>
</protein>
<evidence type="ECO:0000313" key="2">
    <source>
        <dbReference type="Proteomes" id="UP000010422"/>
    </source>
</evidence>
<sequence>MKKECIKLLLSILTFSDKLRIYIVSDGGSTDNSVGITGVFLFFGNGGSDSCSIWSFNWLFVKIEKDMVLKQKFNNNYLQIIS</sequence>
<dbReference type="InParanoid" id="L0PG90"/>
<dbReference type="Proteomes" id="UP000010422">
    <property type="component" value="Unassembled WGS sequence"/>
</dbReference>
<name>L0PG90_PNEJI</name>
<reference evidence="1 2" key="1">
    <citation type="journal article" date="2012" name="MBio">
        <title>De novo assembly of the Pneumocystis jirovecii genome from a single bronchoalveolar lavage fluid specimen from a patient.</title>
        <authorList>
            <person name="Cisse O.H."/>
            <person name="Pagni M."/>
            <person name="Hauser P.M."/>
        </authorList>
    </citation>
    <scope>NUCLEOTIDE SEQUENCE [LARGE SCALE GENOMIC DNA]</scope>
    <source>
        <strain evidence="1 2">SE8</strain>
    </source>
</reference>
<comment type="caution">
    <text evidence="1">The sequence shown here is derived from an EMBL/GenBank/DDBJ whole genome shotgun (WGS) entry which is preliminary data.</text>
</comment>
<proteinExistence type="predicted"/>
<dbReference type="VEuPathDB" id="FungiDB:PNEJI1_000228"/>
<evidence type="ECO:0000313" key="1">
    <source>
        <dbReference type="EMBL" id="CCJ31262.1"/>
    </source>
</evidence>
<dbReference type="AlphaFoldDB" id="L0PG90"/>
<accession>L0PG90</accession>
<dbReference type="EMBL" id="CAKM01000282">
    <property type="protein sequence ID" value="CCJ31262.1"/>
    <property type="molecule type" value="Genomic_DNA"/>
</dbReference>